<dbReference type="Pfam" id="PF00834">
    <property type="entry name" value="Ribul_P_3_epim"/>
    <property type="match status" value="1"/>
</dbReference>
<comment type="cofactor">
    <cofactor evidence="2">
        <name>Mn(2+)</name>
        <dbReference type="ChEBI" id="CHEBI:29035"/>
    </cofactor>
</comment>
<comment type="similarity">
    <text evidence="6 10 11">Belongs to the ribulose-phosphate 3-epimerase family.</text>
</comment>
<comment type="caution">
    <text evidence="15">The sequence shown here is derived from an EMBL/GenBank/DDBJ whole genome shotgun (WGS) entry which is preliminary data.</text>
</comment>
<gene>
    <name evidence="10" type="primary">rpe</name>
    <name evidence="15" type="ORF">HNR44_001292</name>
</gene>
<evidence type="ECO:0000256" key="9">
    <source>
        <dbReference type="ARBA" id="ARBA00023235"/>
    </source>
</evidence>
<dbReference type="NCBIfam" id="NF004076">
    <property type="entry name" value="PRK05581.1-4"/>
    <property type="match status" value="1"/>
</dbReference>
<feature type="binding site" evidence="10 13">
    <location>
        <position position="32"/>
    </location>
    <ligand>
        <name>a divalent metal cation</name>
        <dbReference type="ChEBI" id="CHEBI:60240"/>
    </ligand>
</feature>
<evidence type="ECO:0000256" key="4">
    <source>
        <dbReference type="ARBA" id="ARBA00001947"/>
    </source>
</evidence>
<evidence type="ECO:0000256" key="10">
    <source>
        <dbReference type="HAMAP-Rule" id="MF_02227"/>
    </source>
</evidence>
<evidence type="ECO:0000256" key="5">
    <source>
        <dbReference type="ARBA" id="ARBA00001954"/>
    </source>
</evidence>
<evidence type="ECO:0000256" key="7">
    <source>
        <dbReference type="ARBA" id="ARBA00013188"/>
    </source>
</evidence>
<keyword evidence="16" id="KW-1185">Reference proteome</keyword>
<dbReference type="FunFam" id="3.20.20.70:FF:000004">
    <property type="entry name" value="Ribulose-phosphate 3-epimerase"/>
    <property type="match status" value="1"/>
</dbReference>
<protein>
    <recommendedName>
        <fullName evidence="7 10">Ribulose-phosphate 3-epimerase</fullName>
        <ecNumber evidence="7 10">5.1.3.1</ecNumber>
    </recommendedName>
</protein>
<feature type="binding site" evidence="10 14">
    <location>
        <position position="65"/>
    </location>
    <ligand>
        <name>substrate</name>
    </ligand>
</feature>
<evidence type="ECO:0000313" key="15">
    <source>
        <dbReference type="EMBL" id="MBB6449343.1"/>
    </source>
</evidence>
<dbReference type="PROSITE" id="PS01086">
    <property type="entry name" value="RIBUL_P_3_EPIMER_2"/>
    <property type="match status" value="1"/>
</dbReference>
<dbReference type="InterPro" id="IPR026019">
    <property type="entry name" value="Ribul_P_3_epim"/>
</dbReference>
<dbReference type="EC" id="5.1.3.1" evidence="7 10"/>
<feature type="active site" description="Proton acceptor" evidence="10 12">
    <location>
        <position position="34"/>
    </location>
</feature>
<dbReference type="GO" id="GO:0004750">
    <property type="term" value="F:D-ribulose-phosphate 3-epimerase activity"/>
    <property type="evidence" value="ECO:0007669"/>
    <property type="project" value="UniProtKB-UniRule"/>
</dbReference>
<dbReference type="Gene3D" id="3.20.20.70">
    <property type="entry name" value="Aldolase class I"/>
    <property type="match status" value="1"/>
</dbReference>
<comment type="cofactor">
    <cofactor evidence="5">
        <name>Fe(2+)</name>
        <dbReference type="ChEBI" id="CHEBI:29033"/>
    </cofactor>
</comment>
<name>A0A841PXU1_9BACL</name>
<feature type="binding site" evidence="10 13">
    <location>
        <position position="65"/>
    </location>
    <ligand>
        <name>a divalent metal cation</name>
        <dbReference type="ChEBI" id="CHEBI:60240"/>
    </ligand>
</feature>
<keyword evidence="13" id="KW-0862">Zinc</keyword>
<dbReference type="GO" id="GO:0046872">
    <property type="term" value="F:metal ion binding"/>
    <property type="evidence" value="ECO:0007669"/>
    <property type="project" value="UniProtKB-UniRule"/>
</dbReference>
<comment type="catalytic activity">
    <reaction evidence="1 10 11">
        <text>D-ribulose 5-phosphate = D-xylulose 5-phosphate</text>
        <dbReference type="Rhea" id="RHEA:13677"/>
        <dbReference type="ChEBI" id="CHEBI:57737"/>
        <dbReference type="ChEBI" id="CHEBI:58121"/>
        <dbReference type="EC" id="5.1.3.1"/>
    </reaction>
</comment>
<comment type="pathway">
    <text evidence="10">Carbohydrate degradation.</text>
</comment>
<feature type="binding site" evidence="14">
    <location>
        <position position="176"/>
    </location>
    <ligand>
        <name>substrate</name>
    </ligand>
</feature>
<dbReference type="GO" id="GO:0005737">
    <property type="term" value="C:cytoplasm"/>
    <property type="evidence" value="ECO:0007669"/>
    <property type="project" value="UniProtKB-ARBA"/>
</dbReference>
<evidence type="ECO:0000256" key="14">
    <source>
        <dbReference type="PIRSR" id="PIRSR001461-3"/>
    </source>
</evidence>
<dbReference type="RefSeq" id="WP_184403237.1">
    <property type="nucleotide sequence ID" value="NZ_JACHHJ010000001.1"/>
</dbReference>
<evidence type="ECO:0000256" key="2">
    <source>
        <dbReference type="ARBA" id="ARBA00001936"/>
    </source>
</evidence>
<organism evidence="15 16">
    <name type="scientific">Geomicrobium halophilum</name>
    <dbReference type="NCBI Taxonomy" id="549000"/>
    <lineage>
        <taxon>Bacteria</taxon>
        <taxon>Bacillati</taxon>
        <taxon>Bacillota</taxon>
        <taxon>Bacilli</taxon>
        <taxon>Bacillales</taxon>
        <taxon>Geomicrobium</taxon>
    </lineage>
</organism>
<comment type="cofactor">
    <cofactor evidence="3">
        <name>Co(2+)</name>
        <dbReference type="ChEBI" id="CHEBI:48828"/>
    </cofactor>
</comment>
<keyword evidence="9 10" id="KW-0413">Isomerase</keyword>
<keyword evidence="8 10" id="KW-0479">Metal-binding</keyword>
<reference evidence="15 16" key="1">
    <citation type="submission" date="2020-08" db="EMBL/GenBank/DDBJ databases">
        <title>Genomic Encyclopedia of Type Strains, Phase IV (KMG-IV): sequencing the most valuable type-strain genomes for metagenomic binning, comparative biology and taxonomic classification.</title>
        <authorList>
            <person name="Goeker M."/>
        </authorList>
    </citation>
    <scope>NUCLEOTIDE SEQUENCE [LARGE SCALE GENOMIC DNA]</scope>
    <source>
        <strain evidence="15 16">DSM 21769</strain>
    </source>
</reference>
<feature type="binding site" evidence="10 13">
    <location>
        <position position="174"/>
    </location>
    <ligand>
        <name>a divalent metal cation</name>
        <dbReference type="ChEBI" id="CHEBI:60240"/>
    </ligand>
</feature>
<proteinExistence type="inferred from homology"/>
<feature type="binding site" evidence="10 14">
    <location>
        <position position="7"/>
    </location>
    <ligand>
        <name>substrate</name>
    </ligand>
</feature>
<evidence type="ECO:0000256" key="6">
    <source>
        <dbReference type="ARBA" id="ARBA00009541"/>
    </source>
</evidence>
<dbReference type="NCBIfam" id="TIGR01163">
    <property type="entry name" value="rpe"/>
    <property type="match status" value="1"/>
</dbReference>
<dbReference type="PIRSF" id="PIRSF001461">
    <property type="entry name" value="RPE"/>
    <property type="match status" value="1"/>
</dbReference>
<feature type="active site" description="Proton donor" evidence="10 12">
    <location>
        <position position="174"/>
    </location>
</feature>
<dbReference type="EMBL" id="JACHHJ010000001">
    <property type="protein sequence ID" value="MBB6449343.1"/>
    <property type="molecule type" value="Genomic_DNA"/>
</dbReference>
<accession>A0A841PXU1</accession>
<evidence type="ECO:0000256" key="3">
    <source>
        <dbReference type="ARBA" id="ARBA00001941"/>
    </source>
</evidence>
<sequence>MVKVAPSLLAADFKSLADEIHSVEGAGADMIHVDVMDGHFVPNITIGPLILEACQRSTTLPLDVHLMIEQPDRYIPAFIDSGADIVTVHAEACPHLHRTIHLIKENGAQAGVAINPHTPVDILKHIIKDIDLVLLMTVNPGFGGQSFIHSVLEKIEAVKVMSENTKKDLWIEVDGGVDERTAPLCTQAGANLLVAGSYVFKHTDRGEAIGKLRE</sequence>
<dbReference type="SUPFAM" id="SSF51366">
    <property type="entry name" value="Ribulose-phoshate binding barrel"/>
    <property type="match status" value="1"/>
</dbReference>
<comment type="cofactor">
    <cofactor evidence="10 13">
        <name>a divalent metal cation</name>
        <dbReference type="ChEBI" id="CHEBI:60240"/>
    </cofactor>
    <text evidence="10 13">Binds 1 divalent metal cation per subunit.</text>
</comment>
<evidence type="ECO:0000256" key="8">
    <source>
        <dbReference type="ARBA" id="ARBA00022723"/>
    </source>
</evidence>
<dbReference type="Proteomes" id="UP000568839">
    <property type="component" value="Unassembled WGS sequence"/>
</dbReference>
<feature type="binding site" evidence="10 14">
    <location>
        <begin position="141"/>
        <end position="144"/>
    </location>
    <ligand>
        <name>substrate</name>
    </ligand>
</feature>
<feature type="binding site" evidence="10 14">
    <location>
        <begin position="196"/>
        <end position="197"/>
    </location>
    <ligand>
        <name>substrate</name>
    </ligand>
</feature>
<dbReference type="InterPro" id="IPR013785">
    <property type="entry name" value="Aldolase_TIM"/>
</dbReference>
<evidence type="ECO:0000313" key="16">
    <source>
        <dbReference type="Proteomes" id="UP000568839"/>
    </source>
</evidence>
<dbReference type="PANTHER" id="PTHR11749">
    <property type="entry name" value="RIBULOSE-5-PHOSPHATE-3-EPIMERASE"/>
    <property type="match status" value="1"/>
</dbReference>
<dbReference type="GO" id="GO:0006098">
    <property type="term" value="P:pentose-phosphate shunt"/>
    <property type="evidence" value="ECO:0007669"/>
    <property type="project" value="UniProtKB-UniRule"/>
</dbReference>
<evidence type="ECO:0000256" key="13">
    <source>
        <dbReference type="PIRSR" id="PIRSR001461-2"/>
    </source>
</evidence>
<feature type="binding site" evidence="10">
    <location>
        <begin position="174"/>
        <end position="176"/>
    </location>
    <ligand>
        <name>substrate</name>
    </ligand>
</feature>
<dbReference type="GO" id="GO:0019323">
    <property type="term" value="P:pentose catabolic process"/>
    <property type="evidence" value="ECO:0007669"/>
    <property type="project" value="UniProtKB-UniRule"/>
</dbReference>
<keyword evidence="10 11" id="KW-0119">Carbohydrate metabolism</keyword>
<dbReference type="InterPro" id="IPR011060">
    <property type="entry name" value="RibuloseP-bd_barrel"/>
</dbReference>
<comment type="function">
    <text evidence="10">Catalyzes the reversible epimerization of D-ribulose 5-phosphate to D-xylulose 5-phosphate.</text>
</comment>
<dbReference type="AlphaFoldDB" id="A0A841PXU1"/>
<comment type="cofactor">
    <cofactor evidence="4">
        <name>Zn(2+)</name>
        <dbReference type="ChEBI" id="CHEBI:29105"/>
    </cofactor>
</comment>
<dbReference type="InterPro" id="IPR000056">
    <property type="entry name" value="Ribul_P_3_epim-like"/>
</dbReference>
<evidence type="ECO:0000256" key="11">
    <source>
        <dbReference type="PIRNR" id="PIRNR001461"/>
    </source>
</evidence>
<keyword evidence="13" id="KW-0464">Manganese</keyword>
<evidence type="ECO:0000256" key="1">
    <source>
        <dbReference type="ARBA" id="ARBA00001782"/>
    </source>
</evidence>
<dbReference type="CDD" id="cd00429">
    <property type="entry name" value="RPE"/>
    <property type="match status" value="1"/>
</dbReference>
<feature type="binding site" evidence="10 13">
    <location>
        <position position="34"/>
    </location>
    <ligand>
        <name>a divalent metal cation</name>
        <dbReference type="ChEBI" id="CHEBI:60240"/>
    </ligand>
</feature>
<dbReference type="HAMAP" id="MF_02227">
    <property type="entry name" value="RPE"/>
    <property type="match status" value="1"/>
</dbReference>
<evidence type="ECO:0000256" key="12">
    <source>
        <dbReference type="PIRSR" id="PIRSR001461-1"/>
    </source>
</evidence>
<dbReference type="PROSITE" id="PS01085">
    <property type="entry name" value="RIBUL_P_3_EPIMER_1"/>
    <property type="match status" value="1"/>
</dbReference>
<keyword evidence="13" id="KW-0170">Cobalt</keyword>